<dbReference type="EMBL" id="LBMM01007849">
    <property type="protein sequence ID" value="KMQ89371.1"/>
    <property type="molecule type" value="Genomic_DNA"/>
</dbReference>
<accession>A0A0J7KGN0</accession>
<dbReference type="PaxDb" id="67767-A0A0J7KGN0"/>
<keyword evidence="2" id="KW-0238">DNA-binding</keyword>
<sequence length="116" mass="12582">MSTDSHDQTKTPCKVSGRSEVEENMFDGKRIKKEHGDICAENGDAAVTAATAAVVEKGQLPAGRFTSNGFHGDGDLLQDLIATKFTTLANHSASSKQDKIRIMIEDGIRLKVNFIF</sequence>
<evidence type="ECO:0000313" key="2">
    <source>
        <dbReference type="EMBL" id="KMQ89371.1"/>
    </source>
</evidence>
<feature type="region of interest" description="Disordered" evidence="1">
    <location>
        <begin position="1"/>
        <end position="20"/>
    </location>
</feature>
<protein>
    <submittedName>
        <fullName evidence="2">Dna-binding protein rfx7</fullName>
    </submittedName>
</protein>
<organism evidence="2 3">
    <name type="scientific">Lasius niger</name>
    <name type="common">Black garden ant</name>
    <dbReference type="NCBI Taxonomy" id="67767"/>
    <lineage>
        <taxon>Eukaryota</taxon>
        <taxon>Metazoa</taxon>
        <taxon>Ecdysozoa</taxon>
        <taxon>Arthropoda</taxon>
        <taxon>Hexapoda</taxon>
        <taxon>Insecta</taxon>
        <taxon>Pterygota</taxon>
        <taxon>Neoptera</taxon>
        <taxon>Endopterygota</taxon>
        <taxon>Hymenoptera</taxon>
        <taxon>Apocrita</taxon>
        <taxon>Aculeata</taxon>
        <taxon>Formicoidea</taxon>
        <taxon>Formicidae</taxon>
        <taxon>Formicinae</taxon>
        <taxon>Lasius</taxon>
        <taxon>Lasius</taxon>
    </lineage>
</organism>
<dbReference type="GO" id="GO:0003677">
    <property type="term" value="F:DNA binding"/>
    <property type="evidence" value="ECO:0007669"/>
    <property type="project" value="UniProtKB-KW"/>
</dbReference>
<comment type="caution">
    <text evidence="2">The sequence shown here is derived from an EMBL/GenBank/DDBJ whole genome shotgun (WGS) entry which is preliminary data.</text>
</comment>
<proteinExistence type="predicted"/>
<reference evidence="2 3" key="1">
    <citation type="submission" date="2015-04" db="EMBL/GenBank/DDBJ databases">
        <title>Lasius niger genome sequencing.</title>
        <authorList>
            <person name="Konorov E.A."/>
            <person name="Nikitin M.A."/>
            <person name="Kirill M.V."/>
            <person name="Chang P."/>
        </authorList>
    </citation>
    <scope>NUCLEOTIDE SEQUENCE [LARGE SCALE GENOMIC DNA]</scope>
    <source>
        <tissue evidence="2">Whole</tissue>
    </source>
</reference>
<gene>
    <name evidence="2" type="ORF">RF55_11010</name>
</gene>
<keyword evidence="3" id="KW-1185">Reference proteome</keyword>
<dbReference type="Proteomes" id="UP000036403">
    <property type="component" value="Unassembled WGS sequence"/>
</dbReference>
<name>A0A0J7KGN0_LASNI</name>
<dbReference type="STRING" id="67767.A0A0J7KGN0"/>
<dbReference type="AlphaFoldDB" id="A0A0J7KGN0"/>
<dbReference type="OrthoDB" id="10328131at2759"/>
<evidence type="ECO:0000256" key="1">
    <source>
        <dbReference type="SAM" id="MobiDB-lite"/>
    </source>
</evidence>
<evidence type="ECO:0000313" key="3">
    <source>
        <dbReference type="Proteomes" id="UP000036403"/>
    </source>
</evidence>